<proteinExistence type="predicted"/>
<dbReference type="GO" id="GO:0003824">
    <property type="term" value="F:catalytic activity"/>
    <property type="evidence" value="ECO:0007669"/>
    <property type="project" value="InterPro"/>
</dbReference>
<dbReference type="GO" id="GO:0030170">
    <property type="term" value="F:pyridoxal phosphate binding"/>
    <property type="evidence" value="ECO:0007669"/>
    <property type="project" value="InterPro"/>
</dbReference>
<dbReference type="InterPro" id="IPR011037">
    <property type="entry name" value="Pyrv_Knase-like_insert_dom_sf"/>
</dbReference>
<dbReference type="PANTHER" id="PTHR30212">
    <property type="entry name" value="PROTEIN YIIM"/>
    <property type="match status" value="1"/>
</dbReference>
<dbReference type="Proteomes" id="UP000277671">
    <property type="component" value="Unassembled WGS sequence"/>
</dbReference>
<dbReference type="InterPro" id="IPR005302">
    <property type="entry name" value="MoCF_Sase_C"/>
</dbReference>
<sequence length="207" mass="22192">MNLAVVTVAPWAGDPSGRSGIDKRPAPGRVGLHAQGVTGDFVAETSVHGGPDKAVYSYAREDAAWWSEELGREIPPGGFGENLSTEGVDVTGAVIGERWEVGGALLEVSQPRTPCRTFAGFWDVRDLIKRFTARAFPGAYLRVLRDGEVGAGDLVTVVHRPAHGVTIGEVFRAFNTSPELLPRLLDVPELPGRVRERVLRRTAGVSG</sequence>
<evidence type="ECO:0000313" key="3">
    <source>
        <dbReference type="Proteomes" id="UP000277671"/>
    </source>
</evidence>
<dbReference type="PANTHER" id="PTHR30212:SF2">
    <property type="entry name" value="PROTEIN YIIM"/>
    <property type="match status" value="1"/>
</dbReference>
<name>A0A495JHB5_9ACTN</name>
<dbReference type="SUPFAM" id="SSF50800">
    <property type="entry name" value="PK beta-barrel domain-like"/>
    <property type="match status" value="1"/>
</dbReference>
<keyword evidence="3" id="KW-1185">Reference proteome</keyword>
<dbReference type="GO" id="GO:0030151">
    <property type="term" value="F:molybdenum ion binding"/>
    <property type="evidence" value="ECO:0007669"/>
    <property type="project" value="InterPro"/>
</dbReference>
<dbReference type="AlphaFoldDB" id="A0A495JHB5"/>
<evidence type="ECO:0000259" key="1">
    <source>
        <dbReference type="PROSITE" id="PS51340"/>
    </source>
</evidence>
<accession>A0A495JHB5</accession>
<gene>
    <name evidence="2" type="ORF">BDK92_2024</name>
</gene>
<reference evidence="2 3" key="1">
    <citation type="submission" date="2018-10" db="EMBL/GenBank/DDBJ databases">
        <title>Sequencing the genomes of 1000 actinobacteria strains.</title>
        <authorList>
            <person name="Klenk H.-P."/>
        </authorList>
    </citation>
    <scope>NUCLEOTIDE SEQUENCE [LARGE SCALE GENOMIC DNA]</scope>
    <source>
        <strain evidence="2 3">DSM 45175</strain>
    </source>
</reference>
<comment type="caution">
    <text evidence="2">The sequence shown here is derived from an EMBL/GenBank/DDBJ whole genome shotgun (WGS) entry which is preliminary data.</text>
</comment>
<dbReference type="PROSITE" id="PS51340">
    <property type="entry name" value="MOSC"/>
    <property type="match status" value="1"/>
</dbReference>
<dbReference type="EMBL" id="RBKT01000001">
    <property type="protein sequence ID" value="RKR87732.1"/>
    <property type="molecule type" value="Genomic_DNA"/>
</dbReference>
<protein>
    <submittedName>
        <fullName evidence="2">MOSC domain-containing protein YiiM</fullName>
    </submittedName>
</protein>
<feature type="domain" description="MOSC" evidence="1">
    <location>
        <begin position="24"/>
        <end position="158"/>
    </location>
</feature>
<dbReference type="InterPro" id="IPR052353">
    <property type="entry name" value="Benzoxazolinone_Detox_Enz"/>
</dbReference>
<dbReference type="Gene3D" id="2.40.33.20">
    <property type="entry name" value="PK beta-barrel domain-like"/>
    <property type="match status" value="1"/>
</dbReference>
<dbReference type="Pfam" id="PF03473">
    <property type="entry name" value="MOSC"/>
    <property type="match status" value="1"/>
</dbReference>
<evidence type="ECO:0000313" key="2">
    <source>
        <dbReference type="EMBL" id="RKR87732.1"/>
    </source>
</evidence>
<organism evidence="2 3">
    <name type="scientific">Micromonospora pisi</name>
    <dbReference type="NCBI Taxonomy" id="589240"/>
    <lineage>
        <taxon>Bacteria</taxon>
        <taxon>Bacillati</taxon>
        <taxon>Actinomycetota</taxon>
        <taxon>Actinomycetes</taxon>
        <taxon>Micromonosporales</taxon>
        <taxon>Micromonosporaceae</taxon>
        <taxon>Micromonospora</taxon>
    </lineage>
</organism>